<dbReference type="Gene3D" id="2.60.120.1440">
    <property type="match status" value="1"/>
</dbReference>
<dbReference type="EMBL" id="SSOC01000001">
    <property type="protein sequence ID" value="THF67588.1"/>
    <property type="molecule type" value="Genomic_DNA"/>
</dbReference>
<gene>
    <name evidence="2" type="ORF">E6C76_03075</name>
</gene>
<dbReference type="InterPro" id="IPR006860">
    <property type="entry name" value="FecR"/>
</dbReference>
<dbReference type="PANTHER" id="PTHR30273:SF2">
    <property type="entry name" value="PROTEIN FECR"/>
    <property type="match status" value="1"/>
</dbReference>
<dbReference type="PANTHER" id="PTHR30273">
    <property type="entry name" value="PERIPLASMIC SIGNAL SENSOR AND SIGMA FACTOR ACTIVATOR FECR-RELATED"/>
    <property type="match status" value="1"/>
</dbReference>
<organism evidence="2 3">
    <name type="scientific">Pseudothauera nasutitermitis</name>
    <dbReference type="NCBI Taxonomy" id="2565930"/>
    <lineage>
        <taxon>Bacteria</taxon>
        <taxon>Pseudomonadati</taxon>
        <taxon>Pseudomonadota</taxon>
        <taxon>Betaproteobacteria</taxon>
        <taxon>Rhodocyclales</taxon>
        <taxon>Zoogloeaceae</taxon>
        <taxon>Pseudothauera</taxon>
    </lineage>
</organism>
<dbReference type="InterPro" id="IPR012373">
    <property type="entry name" value="Ferrdict_sens_TM"/>
</dbReference>
<feature type="domain" description="FecR protein" evidence="1">
    <location>
        <begin position="41"/>
        <end position="138"/>
    </location>
</feature>
<accession>A0A4S4B4E7</accession>
<dbReference type="Proteomes" id="UP000308430">
    <property type="component" value="Unassembled WGS sequence"/>
</dbReference>
<reference evidence="2 3" key="1">
    <citation type="submission" date="2019-04" db="EMBL/GenBank/DDBJ databases">
        <title>Azoarcus nasutitermitis sp. nov. isolated from termite nest.</title>
        <authorList>
            <person name="Lin S.-Y."/>
            <person name="Hameed A."/>
            <person name="Hsu Y.-H."/>
            <person name="Young C.-C."/>
        </authorList>
    </citation>
    <scope>NUCLEOTIDE SEQUENCE [LARGE SCALE GENOMIC DNA]</scope>
    <source>
        <strain evidence="2 3">CC-YHH838</strain>
    </source>
</reference>
<evidence type="ECO:0000259" key="1">
    <source>
        <dbReference type="Pfam" id="PF04773"/>
    </source>
</evidence>
<dbReference type="GO" id="GO:0016989">
    <property type="term" value="F:sigma factor antagonist activity"/>
    <property type="evidence" value="ECO:0007669"/>
    <property type="project" value="TreeGrafter"/>
</dbReference>
<protein>
    <submittedName>
        <fullName evidence="2">Iron dicitrate transport regulator FecR</fullName>
    </submittedName>
</protein>
<dbReference type="Pfam" id="PF04773">
    <property type="entry name" value="FecR"/>
    <property type="match status" value="1"/>
</dbReference>
<sequence length="261" mass="27568">MDAFGSLFLPRLATAAIVLAVAGGGWLGWAHWYGQPVFTADYATERGQRLAVDLPDGSALLLDTATRIEVRLYRKRREVHLADGQVMFDVAGDGARPFAVLAGAARVTVVGTRFSVRHTQAGLAAGQTVVAVESGTVRVAGDRLLPSGTAGVALTAGQGVSAGRGGQLAPVVSFPAEGVGAWRNSRVSFDDTPLADALAEFERYEDTGLVVRDPRVGALRLGGSFDLRQARTFAQTLPLMLPVRLEQRGTETEIVALDQAD</sequence>
<evidence type="ECO:0000313" key="3">
    <source>
        <dbReference type="Proteomes" id="UP000308430"/>
    </source>
</evidence>
<dbReference type="OrthoDB" id="1100567at2"/>
<proteinExistence type="predicted"/>
<dbReference type="AlphaFoldDB" id="A0A4S4B4E7"/>
<name>A0A4S4B4E7_9RHOO</name>
<evidence type="ECO:0000313" key="2">
    <source>
        <dbReference type="EMBL" id="THF67588.1"/>
    </source>
</evidence>
<keyword evidence="3" id="KW-1185">Reference proteome</keyword>
<comment type="caution">
    <text evidence="2">The sequence shown here is derived from an EMBL/GenBank/DDBJ whole genome shotgun (WGS) entry which is preliminary data.</text>
</comment>